<name>A0ABU5TBI6_9MICC</name>
<dbReference type="RefSeq" id="WP_323280781.1">
    <property type="nucleotide sequence ID" value="NZ_JAYGGQ010000018.1"/>
</dbReference>
<feature type="signal peptide" evidence="1">
    <location>
        <begin position="1"/>
        <end position="29"/>
    </location>
</feature>
<dbReference type="Proteomes" id="UP001304769">
    <property type="component" value="Unassembled WGS sequence"/>
</dbReference>
<evidence type="ECO:0000256" key="1">
    <source>
        <dbReference type="SAM" id="SignalP"/>
    </source>
</evidence>
<evidence type="ECO:0000313" key="2">
    <source>
        <dbReference type="EMBL" id="MEA5456875.1"/>
    </source>
</evidence>
<dbReference type="EMBL" id="JAYGGQ010000018">
    <property type="protein sequence ID" value="MEA5456875.1"/>
    <property type="molecule type" value="Genomic_DNA"/>
</dbReference>
<accession>A0ABU5TBI6</accession>
<protein>
    <recommendedName>
        <fullName evidence="4">Lipoprotein</fullName>
    </recommendedName>
</protein>
<evidence type="ECO:0000313" key="3">
    <source>
        <dbReference type="Proteomes" id="UP001304769"/>
    </source>
</evidence>
<keyword evidence="1" id="KW-0732">Signal</keyword>
<keyword evidence="3" id="KW-1185">Reference proteome</keyword>
<evidence type="ECO:0008006" key="4">
    <source>
        <dbReference type="Google" id="ProtNLM"/>
    </source>
</evidence>
<feature type="chain" id="PRO_5046354753" description="Lipoprotein" evidence="1">
    <location>
        <begin position="30"/>
        <end position="176"/>
    </location>
</feature>
<gene>
    <name evidence="2" type="ORF">SPF06_19305</name>
</gene>
<reference evidence="2 3" key="1">
    <citation type="submission" date="2023-12" db="EMBL/GenBank/DDBJ databases">
        <title>Sinomonas terricola sp. nov, isolated from litchi orchard soil in Guangdong, PR China.</title>
        <authorList>
            <person name="Jiaxin W."/>
            <person name="Yang Z."/>
            <person name="Honghui Z."/>
        </authorList>
    </citation>
    <scope>NUCLEOTIDE SEQUENCE [LARGE SCALE GENOMIC DNA]</scope>
    <source>
        <strain evidence="2 3">JGH33</strain>
    </source>
</reference>
<comment type="caution">
    <text evidence="2">The sequence shown here is derived from an EMBL/GenBank/DDBJ whole genome shotgun (WGS) entry which is preliminary data.</text>
</comment>
<organism evidence="2 3">
    <name type="scientific">Sinomonas terricola</name>
    <dbReference type="NCBI Taxonomy" id="3110330"/>
    <lineage>
        <taxon>Bacteria</taxon>
        <taxon>Bacillati</taxon>
        <taxon>Actinomycetota</taxon>
        <taxon>Actinomycetes</taxon>
        <taxon>Micrococcales</taxon>
        <taxon>Micrococcaceae</taxon>
        <taxon>Sinomonas</taxon>
    </lineage>
</organism>
<sequence length="176" mass="17152">MGQQLGNRQGGFVAVVVFAALAVAGCSPAANGNGSSPSPSAAPSSASSIASASASATPSGSSSATVNAMVPGFPTQLIPIMPGATPLSTSYDASANPQAASLVASTSSTSDQILDFYSKAFTAQGFTAVAKTKVGTTDSQDFVRSGGKETINVAVVVVNGRTTFTVGASVAPGTIK</sequence>
<proteinExistence type="predicted"/>